<accession>A0ABX0J636</accession>
<comment type="catalytic activity">
    <reaction evidence="5">
        <text>L-methionyl-[protein] + [thioredoxin]-disulfide + H2O = L-methionyl-(R)-S-oxide-[protein] + [thioredoxin]-dithiol</text>
        <dbReference type="Rhea" id="RHEA:24164"/>
        <dbReference type="Rhea" id="RHEA-COMP:10698"/>
        <dbReference type="Rhea" id="RHEA-COMP:10700"/>
        <dbReference type="Rhea" id="RHEA-COMP:12313"/>
        <dbReference type="Rhea" id="RHEA-COMP:12314"/>
        <dbReference type="ChEBI" id="CHEBI:15377"/>
        <dbReference type="ChEBI" id="CHEBI:16044"/>
        <dbReference type="ChEBI" id="CHEBI:29950"/>
        <dbReference type="ChEBI" id="CHEBI:45764"/>
        <dbReference type="ChEBI" id="CHEBI:50058"/>
        <dbReference type="EC" id="1.8.4.12"/>
    </reaction>
</comment>
<dbReference type="PANTHER" id="PTHR43774">
    <property type="entry name" value="PEPTIDE METHIONINE SULFOXIDE REDUCTASE"/>
    <property type="match status" value="1"/>
</dbReference>
<evidence type="ECO:0000256" key="6">
    <source>
        <dbReference type="ARBA" id="ARBA00048782"/>
    </source>
</evidence>
<evidence type="ECO:0000313" key="9">
    <source>
        <dbReference type="EMBL" id="NHN30856.1"/>
    </source>
</evidence>
<evidence type="ECO:0000256" key="3">
    <source>
        <dbReference type="ARBA" id="ARBA00023268"/>
    </source>
</evidence>
<dbReference type="NCBIfam" id="TIGR00401">
    <property type="entry name" value="msrA"/>
    <property type="match status" value="1"/>
</dbReference>
<dbReference type="InterPro" id="IPR002579">
    <property type="entry name" value="Met_Sox_Rdtase_MsrB_dom"/>
</dbReference>
<comment type="similarity">
    <text evidence="1 7">Belongs to the MsrA Met sulfoxide reductase family.</text>
</comment>
<dbReference type="HAMAP" id="MF_01401">
    <property type="entry name" value="MsrA"/>
    <property type="match status" value="1"/>
</dbReference>
<dbReference type="InterPro" id="IPR011057">
    <property type="entry name" value="Mss4-like_sf"/>
</dbReference>
<feature type="domain" description="MsrB" evidence="8">
    <location>
        <begin position="232"/>
        <end position="354"/>
    </location>
</feature>
<comment type="catalytic activity">
    <reaction evidence="4 7">
        <text>L-methionyl-[protein] + [thioredoxin]-disulfide + H2O = L-methionyl-(S)-S-oxide-[protein] + [thioredoxin]-dithiol</text>
        <dbReference type="Rhea" id="RHEA:14217"/>
        <dbReference type="Rhea" id="RHEA-COMP:10698"/>
        <dbReference type="Rhea" id="RHEA-COMP:10700"/>
        <dbReference type="Rhea" id="RHEA-COMP:12313"/>
        <dbReference type="Rhea" id="RHEA-COMP:12315"/>
        <dbReference type="ChEBI" id="CHEBI:15377"/>
        <dbReference type="ChEBI" id="CHEBI:16044"/>
        <dbReference type="ChEBI" id="CHEBI:29950"/>
        <dbReference type="ChEBI" id="CHEBI:44120"/>
        <dbReference type="ChEBI" id="CHEBI:50058"/>
        <dbReference type="EC" id="1.8.4.11"/>
    </reaction>
</comment>
<evidence type="ECO:0000259" key="8">
    <source>
        <dbReference type="PROSITE" id="PS51790"/>
    </source>
</evidence>
<name>A0ABX0J636_9BACL</name>
<dbReference type="Pfam" id="PF01641">
    <property type="entry name" value="SelR"/>
    <property type="match status" value="1"/>
</dbReference>
<evidence type="ECO:0000256" key="5">
    <source>
        <dbReference type="ARBA" id="ARBA00048488"/>
    </source>
</evidence>
<dbReference type="NCBIfam" id="TIGR00357">
    <property type="entry name" value="peptide-methionine (R)-S-oxide reductase MsrB"/>
    <property type="match status" value="1"/>
</dbReference>
<comment type="function">
    <text evidence="7">Has an important function as a repair enzyme for proteins that have been inactivated by oxidation. Catalyzes the reversible oxidation-reduction of methionine sulfoxide in proteins to methionine.</text>
</comment>
<evidence type="ECO:0000256" key="7">
    <source>
        <dbReference type="HAMAP-Rule" id="MF_01401"/>
    </source>
</evidence>
<sequence length="371" mass="41946">MNIKKWSLIVLPLLLLFLTVYASNMWSPKIKASSTQNMAHIQGELATFAGGCFWSTESSFEKVPGVISVISGFTGGHLDNPTYNDVITETTGHLESVEVRYDPSVISYDEILQFYWRTINPTDAGGQFYDRGESYTTAIFVHNEEQRQIAEASKKAVEASGKFTKPIVTPIKTASTFYKAEEYHQDYYLKNPDHYDGYRKASGRDAYFEQTWGADREVKLTPKEEPYKNVNKAEKLKALTPLQLDVTQHEGTESPYHNEYWDSKLEGIYVDIVSGEPLFSSKDKYDSGTGWPSFTQPLEPGNIITKEDRSLGGLRVEVRSKYADSHLGHLFDDGPRPTGLRYCMNSASMEFIDKADLEKRGYGKYAKLFAS</sequence>
<gene>
    <name evidence="7 9" type="primary">msrA</name>
    <name evidence="9" type="ORF">G9U52_13540</name>
</gene>
<reference evidence="9" key="1">
    <citation type="submission" date="2020-03" db="EMBL/GenBank/DDBJ databases">
        <title>Draft sequencing of Paenibacilllus sp. S3N08.</title>
        <authorList>
            <person name="Kim D.-U."/>
        </authorList>
    </citation>
    <scope>NUCLEOTIDE SEQUENCE</scope>
    <source>
        <strain evidence="9">S3N08</strain>
    </source>
</reference>
<dbReference type="Pfam" id="PF01625">
    <property type="entry name" value="PMSR"/>
    <property type="match status" value="1"/>
</dbReference>
<keyword evidence="2 7" id="KW-0560">Oxidoreductase</keyword>
<feature type="active site" evidence="7">
    <location>
        <position position="52"/>
    </location>
</feature>
<evidence type="ECO:0000256" key="2">
    <source>
        <dbReference type="ARBA" id="ARBA00023002"/>
    </source>
</evidence>
<keyword evidence="3" id="KW-0511">Multifunctional enzyme</keyword>
<dbReference type="Gene3D" id="3.30.1060.10">
    <property type="entry name" value="Peptide methionine sulphoxide reductase MsrA"/>
    <property type="match status" value="1"/>
</dbReference>
<dbReference type="SUPFAM" id="SSF55068">
    <property type="entry name" value="Peptide methionine sulfoxide reductase"/>
    <property type="match status" value="1"/>
</dbReference>
<proteinExistence type="inferred from homology"/>
<evidence type="ECO:0000256" key="1">
    <source>
        <dbReference type="ARBA" id="ARBA00005591"/>
    </source>
</evidence>
<evidence type="ECO:0000313" key="10">
    <source>
        <dbReference type="Proteomes" id="UP001165962"/>
    </source>
</evidence>
<dbReference type="PANTHER" id="PTHR43774:SF1">
    <property type="entry name" value="PEPTIDE METHIONINE SULFOXIDE REDUCTASE MSRA 2"/>
    <property type="match status" value="1"/>
</dbReference>
<dbReference type="SUPFAM" id="SSF51316">
    <property type="entry name" value="Mss4-like"/>
    <property type="match status" value="1"/>
</dbReference>
<dbReference type="EMBL" id="JAAOIW010000004">
    <property type="protein sequence ID" value="NHN30856.1"/>
    <property type="molecule type" value="Genomic_DNA"/>
</dbReference>
<dbReference type="InterPro" id="IPR036509">
    <property type="entry name" value="Met_Sox_Rdtase_MsrA_sf"/>
</dbReference>
<protein>
    <recommendedName>
        <fullName evidence="7">Peptide methionine sulfoxide reductase MsrA</fullName>
        <shortName evidence="7">Protein-methionine-S-oxide reductase</shortName>
        <ecNumber evidence="7">1.8.4.11</ecNumber>
    </recommendedName>
    <alternativeName>
        <fullName evidence="7">Peptide-methionine (S)-S-oxide reductase</fullName>
        <shortName evidence="7">Peptide Met(O) reductase</shortName>
    </alternativeName>
</protein>
<dbReference type="Gene3D" id="2.170.150.20">
    <property type="entry name" value="Peptide methionine sulfoxide reductase"/>
    <property type="match status" value="1"/>
</dbReference>
<dbReference type="GO" id="GO:0008113">
    <property type="term" value="F:peptide-methionine (S)-S-oxide reductase activity"/>
    <property type="evidence" value="ECO:0007669"/>
    <property type="project" value="UniProtKB-EC"/>
</dbReference>
<comment type="catalytic activity">
    <reaction evidence="6 7">
        <text>[thioredoxin]-disulfide + L-methionine + H2O = L-methionine (S)-S-oxide + [thioredoxin]-dithiol</text>
        <dbReference type="Rhea" id="RHEA:19993"/>
        <dbReference type="Rhea" id="RHEA-COMP:10698"/>
        <dbReference type="Rhea" id="RHEA-COMP:10700"/>
        <dbReference type="ChEBI" id="CHEBI:15377"/>
        <dbReference type="ChEBI" id="CHEBI:29950"/>
        <dbReference type="ChEBI" id="CHEBI:50058"/>
        <dbReference type="ChEBI" id="CHEBI:57844"/>
        <dbReference type="ChEBI" id="CHEBI:58772"/>
        <dbReference type="EC" id="1.8.4.11"/>
    </reaction>
</comment>
<dbReference type="EC" id="1.8.4.11" evidence="7"/>
<keyword evidence="10" id="KW-1185">Reference proteome</keyword>
<dbReference type="PROSITE" id="PS51790">
    <property type="entry name" value="MSRB"/>
    <property type="match status" value="1"/>
</dbReference>
<dbReference type="Proteomes" id="UP001165962">
    <property type="component" value="Unassembled WGS sequence"/>
</dbReference>
<dbReference type="InterPro" id="IPR002569">
    <property type="entry name" value="Met_Sox_Rdtase_MsrA_dom"/>
</dbReference>
<evidence type="ECO:0000256" key="4">
    <source>
        <dbReference type="ARBA" id="ARBA00047806"/>
    </source>
</evidence>
<comment type="caution">
    <text evidence="9">The sequence shown here is derived from an EMBL/GenBank/DDBJ whole genome shotgun (WGS) entry which is preliminary data.</text>
</comment>
<organism evidence="9 10">
    <name type="scientific">Paenibacillus agricola</name>
    <dbReference type="NCBI Taxonomy" id="2716264"/>
    <lineage>
        <taxon>Bacteria</taxon>
        <taxon>Bacillati</taxon>
        <taxon>Bacillota</taxon>
        <taxon>Bacilli</taxon>
        <taxon>Bacillales</taxon>
        <taxon>Paenibacillaceae</taxon>
        <taxon>Paenibacillus</taxon>
    </lineage>
</organism>